<gene>
    <name evidence="13" type="primary">LOC111279043</name>
</gene>
<dbReference type="InterPro" id="IPR005150">
    <property type="entry name" value="Cellulose_synth"/>
</dbReference>
<feature type="binding site" evidence="10">
    <location>
        <position position="315"/>
    </location>
    <ligand>
        <name>Mn(2+)</name>
        <dbReference type="ChEBI" id="CHEBI:29035"/>
    </ligand>
</feature>
<keyword evidence="4 11" id="KW-0812">Transmembrane</keyword>
<feature type="active site" evidence="8">
    <location>
        <position position="457"/>
    </location>
</feature>
<feature type="binding site" evidence="9">
    <location>
        <position position="124"/>
    </location>
    <ligand>
        <name>UDP-alpha-D-glucose</name>
        <dbReference type="ChEBI" id="CHEBI:58885"/>
    </ligand>
</feature>
<feature type="transmembrane region" description="Helical" evidence="11">
    <location>
        <begin position="690"/>
        <end position="710"/>
    </location>
</feature>
<feature type="transmembrane region" description="Helical" evidence="11">
    <location>
        <begin position="658"/>
        <end position="678"/>
    </location>
</feature>
<evidence type="ECO:0000256" key="11">
    <source>
        <dbReference type="SAM" id="Phobius"/>
    </source>
</evidence>
<keyword evidence="2" id="KW-0328">Glycosyltransferase</keyword>
<evidence type="ECO:0000256" key="3">
    <source>
        <dbReference type="ARBA" id="ARBA00022679"/>
    </source>
</evidence>
<dbReference type="InterPro" id="IPR029044">
    <property type="entry name" value="Nucleotide-diphossugar_trans"/>
</dbReference>
<dbReference type="RefSeq" id="XP_022721669.1">
    <property type="nucleotide sequence ID" value="XM_022865934.1"/>
</dbReference>
<dbReference type="FunFam" id="3.90.550.10:FF:000135">
    <property type="entry name" value="Cellulose synthase-like protein G3"/>
    <property type="match status" value="1"/>
</dbReference>
<feature type="transmembrane region" description="Helical" evidence="11">
    <location>
        <begin position="35"/>
        <end position="56"/>
    </location>
</feature>
<feature type="binding site" evidence="9">
    <location>
        <position position="125"/>
    </location>
    <ligand>
        <name>UDP-alpha-D-glucose</name>
        <dbReference type="ChEBI" id="CHEBI:58885"/>
    </ligand>
</feature>
<dbReference type="GeneID" id="111279043"/>
<keyword evidence="12" id="KW-1185">Reference proteome</keyword>
<feature type="binding site" evidence="10">
    <location>
        <position position="291"/>
    </location>
    <ligand>
        <name>Mn(2+)</name>
        <dbReference type="ChEBI" id="CHEBI:29035"/>
    </ligand>
</feature>
<keyword evidence="7" id="KW-0961">Cell wall biogenesis/degradation</keyword>
<keyword evidence="6 11" id="KW-0472">Membrane</keyword>
<proteinExistence type="predicted"/>
<evidence type="ECO:0000256" key="10">
    <source>
        <dbReference type="PIRSR" id="PIRSR605150-3"/>
    </source>
</evidence>
<dbReference type="GO" id="GO:0030244">
    <property type="term" value="P:cellulose biosynthetic process"/>
    <property type="evidence" value="ECO:0007669"/>
    <property type="project" value="InterPro"/>
</dbReference>
<feature type="transmembrane region" description="Helical" evidence="11">
    <location>
        <begin position="608"/>
        <end position="625"/>
    </location>
</feature>
<evidence type="ECO:0000256" key="6">
    <source>
        <dbReference type="ARBA" id="ARBA00023136"/>
    </source>
</evidence>
<dbReference type="Proteomes" id="UP000515121">
    <property type="component" value="Unplaced"/>
</dbReference>
<feature type="transmembrane region" description="Helical" evidence="11">
    <location>
        <begin position="568"/>
        <end position="588"/>
    </location>
</feature>
<feature type="binding site" evidence="9">
    <location>
        <position position="154"/>
    </location>
    <ligand>
        <name>UDP-alpha-D-glucose</name>
        <dbReference type="ChEBI" id="CHEBI:58885"/>
    </ligand>
</feature>
<dbReference type="GO" id="GO:0016760">
    <property type="term" value="F:cellulose synthase (UDP-forming) activity"/>
    <property type="evidence" value="ECO:0007669"/>
    <property type="project" value="InterPro"/>
</dbReference>
<feature type="active site" evidence="8">
    <location>
        <position position="154"/>
    </location>
</feature>
<organism evidence="12 13">
    <name type="scientific">Durio zibethinus</name>
    <name type="common">Durian</name>
    <dbReference type="NCBI Taxonomy" id="66656"/>
    <lineage>
        <taxon>Eukaryota</taxon>
        <taxon>Viridiplantae</taxon>
        <taxon>Streptophyta</taxon>
        <taxon>Embryophyta</taxon>
        <taxon>Tracheophyta</taxon>
        <taxon>Spermatophyta</taxon>
        <taxon>Magnoliopsida</taxon>
        <taxon>eudicotyledons</taxon>
        <taxon>Gunneridae</taxon>
        <taxon>Pentapetalae</taxon>
        <taxon>rosids</taxon>
        <taxon>malvids</taxon>
        <taxon>Malvales</taxon>
        <taxon>Malvaceae</taxon>
        <taxon>Helicteroideae</taxon>
        <taxon>Durio</taxon>
    </lineage>
</organism>
<reference evidence="13" key="1">
    <citation type="submission" date="2025-08" db="UniProtKB">
        <authorList>
            <consortium name="RefSeq"/>
        </authorList>
    </citation>
    <scope>IDENTIFICATION</scope>
    <source>
        <tissue evidence="13">Fruit stalk</tissue>
    </source>
</reference>
<dbReference type="Pfam" id="PF03552">
    <property type="entry name" value="Cellulose_synt"/>
    <property type="match status" value="2"/>
</dbReference>
<feature type="transmembrane region" description="Helical" evidence="11">
    <location>
        <begin position="62"/>
        <end position="82"/>
    </location>
</feature>
<accession>A0A6P5X023</accession>
<evidence type="ECO:0000256" key="7">
    <source>
        <dbReference type="ARBA" id="ARBA00023316"/>
    </source>
</evidence>
<evidence type="ECO:0000256" key="8">
    <source>
        <dbReference type="PIRSR" id="PIRSR605150-1"/>
    </source>
</evidence>
<dbReference type="GO" id="GO:0071555">
    <property type="term" value="P:cell wall organization"/>
    <property type="evidence" value="ECO:0007669"/>
    <property type="project" value="UniProtKB-KW"/>
</dbReference>
<dbReference type="GO" id="GO:0012505">
    <property type="term" value="C:endomembrane system"/>
    <property type="evidence" value="ECO:0007669"/>
    <property type="project" value="UniProtKB-SubCell"/>
</dbReference>
<evidence type="ECO:0000313" key="13">
    <source>
        <dbReference type="RefSeq" id="XP_022721669.1"/>
    </source>
</evidence>
<name>A0A6P5X023_DURZI</name>
<evidence type="ECO:0000256" key="9">
    <source>
        <dbReference type="PIRSR" id="PIRSR605150-2"/>
    </source>
</evidence>
<evidence type="ECO:0000256" key="2">
    <source>
        <dbReference type="ARBA" id="ARBA00022676"/>
    </source>
</evidence>
<evidence type="ECO:0000256" key="1">
    <source>
        <dbReference type="ARBA" id="ARBA00004127"/>
    </source>
</evidence>
<comment type="subcellular location">
    <subcellularLocation>
        <location evidence="1">Endomembrane system</location>
        <topology evidence="1">Multi-pass membrane protein</topology>
    </subcellularLocation>
</comment>
<evidence type="ECO:0000256" key="5">
    <source>
        <dbReference type="ARBA" id="ARBA00022989"/>
    </source>
</evidence>
<sequence>MEGPRLRECSAAYASHAPPLLHSLKPSRRTGSNRLFATVYACAIIALFYRHAHILLYSKTIVSFYVTLTLFISDLILAFMWVNGQAFRMRPVYRKEYPENIEKVMKTSDLPALDIFICTADPYKEPPVSVVNTALSVMAYDYPTEKISVYVSDDGGSTLTLFAFMEATKFAAHWLPFCRKNDIAERSPDEYFASNHSRSSETEKIKTMYESMKVRIEHVVETGKVDEYITNDQDRQAFSKWSTDGFTRQNHPSVIQVLLEKNKDRDITGHWLPNLVYVSRQKSKTFPHHFKAGALNVLVRVSAAMTNAPIILTLDCDMYSNDPRTPLRALCYMLDPEIQNNLAYIQFPQEYHGLNKSDIYACEHKRLFKLNPIGFDGLSGPNYVGTGCFFLRRALFGGPSTLVLPEIREISPDYIVNKPITAQSVAELAYQVAGCNYENQTEWGCKIGFRYGSLVEDYYTGFRLQCEGWRSIFCYPERAAFLGDVPFNTLDVLGQNKRWAIGLLEVAFSRYSTITFGVKSMGLFMGLGYSYYAFWATLSIPIATYSFLPQLALLNGVSIFPKVSEPWFLLYMFLFLGAYGQDFLDFVVGGGTIQRWWSDQRMWMMRGLSCYLFGLTEFLLKSIGIPTQGFNVTSKVIDNEQSKRYDQGLFEFGVPSPMFVTLTMAAIINLFSFSYGLIHFLNGSNKEGLFIQLFLSASIVMNCLPIYQAIALRSDKGKMPISTTITATVLASAIYAVATIVLK</sequence>
<feature type="transmembrane region" description="Helical" evidence="11">
    <location>
        <begin position="529"/>
        <end position="548"/>
    </location>
</feature>
<dbReference type="GO" id="GO:0016020">
    <property type="term" value="C:membrane"/>
    <property type="evidence" value="ECO:0007669"/>
    <property type="project" value="InterPro"/>
</dbReference>
<dbReference type="SUPFAM" id="SSF53448">
    <property type="entry name" value="Nucleotide-diphospho-sugar transferases"/>
    <property type="match status" value="1"/>
</dbReference>
<evidence type="ECO:0000313" key="12">
    <source>
        <dbReference type="Proteomes" id="UP000515121"/>
    </source>
</evidence>
<protein>
    <submittedName>
        <fullName evidence="13">Cellulose synthase-like protein G3</fullName>
    </submittedName>
</protein>
<evidence type="ECO:0000256" key="4">
    <source>
        <dbReference type="ARBA" id="ARBA00022692"/>
    </source>
</evidence>
<dbReference type="AlphaFoldDB" id="A0A6P5X023"/>
<feature type="transmembrane region" description="Helical" evidence="11">
    <location>
        <begin position="722"/>
        <end position="742"/>
    </location>
</feature>
<dbReference type="KEGG" id="dzi:111279043"/>
<keyword evidence="5 11" id="KW-1133">Transmembrane helix</keyword>
<dbReference type="OrthoDB" id="72851at2759"/>
<dbReference type="Gene3D" id="3.90.550.10">
    <property type="entry name" value="Spore Coat Polysaccharide Biosynthesis Protein SpsA, Chain A"/>
    <property type="match status" value="2"/>
</dbReference>
<dbReference type="PANTHER" id="PTHR13301">
    <property type="entry name" value="X-BOX TRANSCRIPTION FACTOR-RELATED"/>
    <property type="match status" value="1"/>
</dbReference>
<keyword evidence="3" id="KW-0808">Transferase</keyword>